<dbReference type="RefSeq" id="WP_120367577.1">
    <property type="nucleotide sequence ID" value="NZ_RAXZ01000011.1"/>
</dbReference>
<evidence type="ECO:0000256" key="1">
    <source>
        <dbReference type="ARBA" id="ARBA00022723"/>
    </source>
</evidence>
<dbReference type="PROSITE" id="PS51747">
    <property type="entry name" value="CYT_DCMP_DEAMINASES_2"/>
    <property type="match status" value="1"/>
</dbReference>
<feature type="domain" description="CMP/dCMP-type deaminase" evidence="3">
    <location>
        <begin position="1"/>
        <end position="116"/>
    </location>
</feature>
<keyword evidence="2" id="KW-0862">Zinc</keyword>
<dbReference type="PANTHER" id="PTHR11079">
    <property type="entry name" value="CYTOSINE DEAMINASE FAMILY MEMBER"/>
    <property type="match status" value="1"/>
</dbReference>
<organism evidence="4 5">
    <name type="scientific">Acinetobacter cumulans</name>
    <dbReference type="NCBI Taxonomy" id="2136182"/>
    <lineage>
        <taxon>Bacteria</taxon>
        <taxon>Pseudomonadati</taxon>
        <taxon>Pseudomonadota</taxon>
        <taxon>Gammaproteobacteria</taxon>
        <taxon>Moraxellales</taxon>
        <taxon>Moraxellaceae</taxon>
        <taxon>Acinetobacter</taxon>
    </lineage>
</organism>
<sequence length="157" mass="17234">MCDADFLNQAIQLAKENVKQGGRPFGAVIVKDRQVVSRGVNQILTTGDPASHAELNALRQAAQYLKTTQLKDCVVYASGQPCPMCLAAMRMAGIEKIVYAYSNADAEPYGLSTAQLAEKLRLDPHQQKGLSFVQLKPAGDMELYALWQQSQSKDFVQ</sequence>
<keyword evidence="1" id="KW-0479">Metal-binding</keyword>
<dbReference type="GO" id="GO:0047974">
    <property type="term" value="F:guanosine deaminase activity"/>
    <property type="evidence" value="ECO:0007669"/>
    <property type="project" value="TreeGrafter"/>
</dbReference>
<dbReference type="AlphaFoldDB" id="A0A3A8FZP7"/>
<reference evidence="4 5" key="1">
    <citation type="submission" date="2018-09" db="EMBL/GenBank/DDBJ databases">
        <title>The draft genome of Acinetobacter spp. strains.</title>
        <authorList>
            <person name="Qin J."/>
            <person name="Feng Y."/>
            <person name="Zong Z."/>
        </authorList>
    </citation>
    <scope>NUCLEOTIDE SEQUENCE [LARGE SCALE GENOMIC DNA]</scope>
    <source>
        <strain evidence="4 5">WCHAc060002</strain>
    </source>
</reference>
<dbReference type="EMBL" id="RAXZ01000011">
    <property type="protein sequence ID" value="RKG52347.1"/>
    <property type="molecule type" value="Genomic_DNA"/>
</dbReference>
<evidence type="ECO:0000313" key="5">
    <source>
        <dbReference type="Proteomes" id="UP000281084"/>
    </source>
</evidence>
<protein>
    <submittedName>
        <fullName evidence="4">Nucleoside deaminase</fullName>
    </submittedName>
</protein>
<dbReference type="Gene3D" id="3.40.140.10">
    <property type="entry name" value="Cytidine Deaminase, domain 2"/>
    <property type="match status" value="1"/>
</dbReference>
<dbReference type="SUPFAM" id="SSF53927">
    <property type="entry name" value="Cytidine deaminase-like"/>
    <property type="match status" value="1"/>
</dbReference>
<dbReference type="InterPro" id="IPR002125">
    <property type="entry name" value="CMP_dCMP_dom"/>
</dbReference>
<dbReference type="InterPro" id="IPR016192">
    <property type="entry name" value="APOBEC/CMP_deaminase_Zn-bd"/>
</dbReference>
<evidence type="ECO:0000256" key="2">
    <source>
        <dbReference type="ARBA" id="ARBA00022833"/>
    </source>
</evidence>
<name>A0A3A8FZP7_9GAMM</name>
<proteinExistence type="predicted"/>
<evidence type="ECO:0000259" key="3">
    <source>
        <dbReference type="PROSITE" id="PS51747"/>
    </source>
</evidence>
<gene>
    <name evidence="4" type="ORF">D7V64_09730</name>
</gene>
<dbReference type="CDD" id="cd01285">
    <property type="entry name" value="nucleoside_deaminase"/>
    <property type="match status" value="1"/>
</dbReference>
<accession>A0A3A8FZP7</accession>
<dbReference type="Pfam" id="PF00383">
    <property type="entry name" value="dCMP_cyt_deam_1"/>
    <property type="match status" value="1"/>
</dbReference>
<dbReference type="GO" id="GO:0006152">
    <property type="term" value="P:purine nucleoside catabolic process"/>
    <property type="evidence" value="ECO:0007669"/>
    <property type="project" value="TreeGrafter"/>
</dbReference>
<dbReference type="PANTHER" id="PTHR11079:SF161">
    <property type="entry name" value="CMP_DCMP-TYPE DEAMINASE DOMAIN-CONTAINING PROTEIN"/>
    <property type="match status" value="1"/>
</dbReference>
<comment type="caution">
    <text evidence="4">The sequence shown here is derived from an EMBL/GenBank/DDBJ whole genome shotgun (WGS) entry which is preliminary data.</text>
</comment>
<dbReference type="GO" id="GO:0052717">
    <property type="term" value="F:tRNA-specific adenosine-34 deaminase activity"/>
    <property type="evidence" value="ECO:0007669"/>
    <property type="project" value="UniProtKB-EC"/>
</dbReference>
<dbReference type="InterPro" id="IPR016193">
    <property type="entry name" value="Cytidine_deaminase-like"/>
</dbReference>
<dbReference type="Proteomes" id="UP000281084">
    <property type="component" value="Unassembled WGS sequence"/>
</dbReference>
<dbReference type="PROSITE" id="PS00903">
    <property type="entry name" value="CYT_DCMP_DEAMINASES_1"/>
    <property type="match status" value="1"/>
</dbReference>
<dbReference type="GO" id="GO:0008270">
    <property type="term" value="F:zinc ion binding"/>
    <property type="evidence" value="ECO:0007669"/>
    <property type="project" value="InterPro"/>
</dbReference>
<evidence type="ECO:0000313" key="4">
    <source>
        <dbReference type="EMBL" id="RKG52347.1"/>
    </source>
</evidence>
<dbReference type="GO" id="GO:0002100">
    <property type="term" value="P:tRNA wobble adenosine to inosine editing"/>
    <property type="evidence" value="ECO:0007669"/>
    <property type="project" value="InterPro"/>
</dbReference>